<organism evidence="6 7">
    <name type="scientific">Talaromyces islandicus</name>
    <name type="common">Penicillium islandicum</name>
    <dbReference type="NCBI Taxonomy" id="28573"/>
    <lineage>
        <taxon>Eukaryota</taxon>
        <taxon>Fungi</taxon>
        <taxon>Dikarya</taxon>
        <taxon>Ascomycota</taxon>
        <taxon>Pezizomycotina</taxon>
        <taxon>Eurotiomycetes</taxon>
        <taxon>Eurotiomycetidae</taxon>
        <taxon>Eurotiales</taxon>
        <taxon>Trichocomaceae</taxon>
        <taxon>Talaromyces</taxon>
        <taxon>Talaromyces sect. Islandici</taxon>
    </lineage>
</organism>
<evidence type="ECO:0000256" key="1">
    <source>
        <dbReference type="ARBA" id="ARBA00004123"/>
    </source>
</evidence>
<name>A0A0U1LJJ0_TALIS</name>
<dbReference type="STRING" id="28573.A0A0U1LJJ0"/>
<dbReference type="Gene3D" id="1.25.10.10">
    <property type="entry name" value="Leucine-rich Repeat Variant"/>
    <property type="match status" value="3"/>
</dbReference>
<keyword evidence="5" id="KW-0539">Nucleus</keyword>
<dbReference type="SUPFAM" id="SSF48371">
    <property type="entry name" value="ARM repeat"/>
    <property type="match status" value="2"/>
</dbReference>
<dbReference type="PANTHER" id="PTHR15651">
    <property type="entry name" value="ARMADILLO REPEAT-CONTAINING PROTEIN 8"/>
    <property type="match status" value="1"/>
</dbReference>
<reference evidence="6 7" key="1">
    <citation type="submission" date="2015-04" db="EMBL/GenBank/DDBJ databases">
        <authorList>
            <person name="Syromyatnikov M.Y."/>
            <person name="Popov V.N."/>
        </authorList>
    </citation>
    <scope>NUCLEOTIDE SEQUENCE [LARGE SCALE GENOMIC DNA]</scope>
    <source>
        <strain evidence="6">WF-38-12</strain>
    </source>
</reference>
<dbReference type="OrthoDB" id="5559898at2759"/>
<dbReference type="InterPro" id="IPR011989">
    <property type="entry name" value="ARM-like"/>
</dbReference>
<accession>A0A0U1LJJ0</accession>
<dbReference type="OMA" id="TIGHDQR"/>
<dbReference type="InterPro" id="IPR016024">
    <property type="entry name" value="ARM-type_fold"/>
</dbReference>
<dbReference type="EMBL" id="CVMT01000001">
    <property type="protein sequence ID" value="CRG83179.1"/>
    <property type="molecule type" value="Genomic_DNA"/>
</dbReference>
<keyword evidence="7" id="KW-1185">Reference proteome</keyword>
<evidence type="ECO:0000256" key="2">
    <source>
        <dbReference type="ARBA" id="ARBA00004496"/>
    </source>
</evidence>
<dbReference type="Proteomes" id="UP000054383">
    <property type="component" value="Unassembled WGS sequence"/>
</dbReference>
<sequence>MNPETSPLLAQLLNAETVAEQVIALRLLKHELIGYDQRKEAWIHWGIIPLLSRVLSSKTGGSKKPVVSGQQNGVTSRSDAINDRTEDEEACLQAAIIVGSLAQGGPAFVSPILSSPIVPSLLSILASDCSQSLALPILSTFNTIADRYILQNVNWPQDNHLADLLFAPDHISCYAHIIAKSSPSSVTQSCISLAATLIAKICTDESHKNALAEHGTLDALAMNLASFVVAQGFVLPGAENHLNQDGALSSLPPPAPSSAKLAPILRAASVLVENSKSRAEHFLSSPGILTVFPGRLPEFSPSDIKRNPWGMPYLSGTAVPRQVQSNPFDVILPAVPLSQNSALSNFPPLVPMGSFQKRSLSFLEASPADEEENAIIPWLIHLVRTESGMSRVMAARLVTALFRLELVKKHRTPMFSFIIIPILLQMLDKDYDFKSTADPEYDGSIRTTLRLKEEVPFILAALVMDTSELQKHAAEGNAIKKLSQLLKETYNTHQVNTKVTWSAEPKTNNDLHSEISSEVQLGPVGFSPMTCHILRYREGILRTVASLALFSDDYRKSFCENGVVPYVINALKPRPSTATQDATETKNGSADGNPIPTILAACGATRALTRSVSILRTSMIDAGVATPLLELFVHPDIEVQVAATSVLCNLALDFSPMRESLVSPETLSTLCDHAHSTNVKLRLESLWVLKHIVYNAANDLRIKIINGLEPSWLGEVMSTDPINKGGFLQDPDTGSLLGMGTSNSVGEKVDLLNPMEDVETGDEAMDSALEAEDNRSSTSETFLPDATRLKKLALSGELHRKNQARLDDFAVQEQVLNIVRNSMVGNESSEIVDLFLKEIGHNDFLDILADKVRPRPIPTRRDSPSRPSTPAMPSEILLAVTYVIINIAAGPPRYRDLLFSHPTLLKDLQCLYENPNSQIRVNCVWVALNLTFADNQSDQPGCRERALKLKALGYIDRLRALEKDPDLNVRERNKTALDQLRGLIDL</sequence>
<protein>
    <submittedName>
        <fullName evidence="6">Armadillo repeat-containing protein 8</fullName>
    </submittedName>
</protein>
<keyword evidence="3" id="KW-0963">Cytoplasm</keyword>
<dbReference type="GO" id="GO:0043161">
    <property type="term" value="P:proteasome-mediated ubiquitin-dependent protein catabolic process"/>
    <property type="evidence" value="ECO:0007669"/>
    <property type="project" value="TreeGrafter"/>
</dbReference>
<evidence type="ECO:0000256" key="4">
    <source>
        <dbReference type="ARBA" id="ARBA00022737"/>
    </source>
</evidence>
<dbReference type="AlphaFoldDB" id="A0A0U1LJJ0"/>
<dbReference type="PANTHER" id="PTHR15651:SF7">
    <property type="entry name" value="ARMADILLO REPEAT-CONTAINING PROTEIN 8"/>
    <property type="match status" value="1"/>
</dbReference>
<dbReference type="GO" id="GO:0005634">
    <property type="term" value="C:nucleus"/>
    <property type="evidence" value="ECO:0007669"/>
    <property type="project" value="UniProtKB-SubCell"/>
</dbReference>
<keyword evidence="4" id="KW-0677">Repeat</keyword>
<evidence type="ECO:0000313" key="7">
    <source>
        <dbReference type="Proteomes" id="UP000054383"/>
    </source>
</evidence>
<evidence type="ECO:0000256" key="5">
    <source>
        <dbReference type="ARBA" id="ARBA00023242"/>
    </source>
</evidence>
<gene>
    <name evidence="6" type="ORF">PISL3812_00528</name>
</gene>
<dbReference type="GO" id="GO:0005737">
    <property type="term" value="C:cytoplasm"/>
    <property type="evidence" value="ECO:0007669"/>
    <property type="project" value="UniProtKB-SubCell"/>
</dbReference>
<evidence type="ECO:0000313" key="6">
    <source>
        <dbReference type="EMBL" id="CRG83179.1"/>
    </source>
</evidence>
<evidence type="ECO:0000256" key="3">
    <source>
        <dbReference type="ARBA" id="ARBA00022490"/>
    </source>
</evidence>
<dbReference type="SMART" id="SM00185">
    <property type="entry name" value="ARM"/>
    <property type="match status" value="3"/>
</dbReference>
<comment type="subcellular location">
    <subcellularLocation>
        <location evidence="2">Cytoplasm</location>
    </subcellularLocation>
    <subcellularLocation>
        <location evidence="1">Nucleus</location>
    </subcellularLocation>
</comment>
<dbReference type="InterPro" id="IPR038739">
    <property type="entry name" value="ARMC8/Vid28"/>
</dbReference>
<proteinExistence type="predicted"/>
<dbReference type="InterPro" id="IPR000225">
    <property type="entry name" value="Armadillo"/>
</dbReference>
<dbReference type="GO" id="GO:0034657">
    <property type="term" value="C:GID complex"/>
    <property type="evidence" value="ECO:0007669"/>
    <property type="project" value="TreeGrafter"/>
</dbReference>